<dbReference type="SUPFAM" id="SSF53448">
    <property type="entry name" value="Nucleotide-diphospho-sugar transferases"/>
    <property type="match status" value="1"/>
</dbReference>
<dbReference type="EMBL" id="JBHUMY010000001">
    <property type="protein sequence ID" value="MFD2659044.1"/>
    <property type="molecule type" value="Genomic_DNA"/>
</dbReference>
<proteinExistence type="predicted"/>
<organism evidence="1 2">
    <name type="scientific">Paenibacillus thailandensis</name>
    <dbReference type="NCBI Taxonomy" id="393250"/>
    <lineage>
        <taxon>Bacteria</taxon>
        <taxon>Bacillati</taxon>
        <taxon>Bacillota</taxon>
        <taxon>Bacilli</taxon>
        <taxon>Bacillales</taxon>
        <taxon>Paenibacillaceae</taxon>
        <taxon>Paenibacillus</taxon>
    </lineage>
</organism>
<gene>
    <name evidence="1" type="ORF">ACFSW5_02060</name>
</gene>
<evidence type="ECO:0008006" key="3">
    <source>
        <dbReference type="Google" id="ProtNLM"/>
    </source>
</evidence>
<reference evidence="2" key="1">
    <citation type="journal article" date="2019" name="Int. J. Syst. Evol. Microbiol.">
        <title>The Global Catalogue of Microorganisms (GCM) 10K type strain sequencing project: providing services to taxonomists for standard genome sequencing and annotation.</title>
        <authorList>
            <consortium name="The Broad Institute Genomics Platform"/>
            <consortium name="The Broad Institute Genome Sequencing Center for Infectious Disease"/>
            <person name="Wu L."/>
            <person name="Ma J."/>
        </authorList>
    </citation>
    <scope>NUCLEOTIDE SEQUENCE [LARGE SCALE GENOMIC DNA]</scope>
    <source>
        <strain evidence="2">TISTR 1827</strain>
    </source>
</reference>
<dbReference type="Gene3D" id="3.90.550.10">
    <property type="entry name" value="Spore Coat Polysaccharide Biosynthesis Protein SpsA, Chain A"/>
    <property type="match status" value="1"/>
</dbReference>
<accession>A0ABW5QRP3</accession>
<protein>
    <recommendedName>
        <fullName evidence="3">Glycosyl transferase</fullName>
    </recommendedName>
</protein>
<keyword evidence="2" id="KW-1185">Reference proteome</keyword>
<evidence type="ECO:0000313" key="1">
    <source>
        <dbReference type="EMBL" id="MFD2659044.1"/>
    </source>
</evidence>
<dbReference type="RefSeq" id="WP_379269199.1">
    <property type="nucleotide sequence ID" value="NZ_JBHUGT010000031.1"/>
</dbReference>
<dbReference type="Proteomes" id="UP001597493">
    <property type="component" value="Unassembled WGS sequence"/>
</dbReference>
<sequence length="329" mass="38569">MVIVTSTTAAHLPRSKLMAKSVKQHMPQCKVIIGLMEENLPYPHWNLDCCDEIVLIKNTGIYPNFHKFIFQYKAAEGAGTGKAQILKYACQKYESEEIFVYLDTDMKVYGPFEELQDIFRDHSIVITPHLIHFPEPLSLQQIKNIKFHGIYNAGFVAIKRDQAAIKFLDWWIRQIEHHGYIDSEIFGDQSWIDFVPPYFDNVYILRHPGYNTAFWNYHERTASISGDQILIDGLPLRCFHFSHYNSTFVHVIRTLREDQQNYYNKLRNDYANELGQIDIGYLSGTRWSYDCFSSGEPIKDQTREVYRMFHHTRPDISNPFLLSNSFFGQ</sequence>
<evidence type="ECO:0000313" key="2">
    <source>
        <dbReference type="Proteomes" id="UP001597493"/>
    </source>
</evidence>
<name>A0ABW5QRP3_9BACL</name>
<comment type="caution">
    <text evidence="1">The sequence shown here is derived from an EMBL/GenBank/DDBJ whole genome shotgun (WGS) entry which is preliminary data.</text>
</comment>
<dbReference type="InterPro" id="IPR029044">
    <property type="entry name" value="Nucleotide-diphossugar_trans"/>
</dbReference>